<keyword evidence="1" id="KW-1133">Transmembrane helix</keyword>
<gene>
    <name evidence="2" type="ORF">HNP48_001066</name>
</gene>
<evidence type="ECO:0000256" key="1">
    <source>
        <dbReference type="SAM" id="Phobius"/>
    </source>
</evidence>
<organism evidence="2 3">
    <name type="scientific">Acidovorax soli</name>
    <dbReference type="NCBI Taxonomy" id="592050"/>
    <lineage>
        <taxon>Bacteria</taxon>
        <taxon>Pseudomonadati</taxon>
        <taxon>Pseudomonadota</taxon>
        <taxon>Betaproteobacteria</taxon>
        <taxon>Burkholderiales</taxon>
        <taxon>Comamonadaceae</taxon>
        <taxon>Acidovorax</taxon>
    </lineage>
</organism>
<comment type="caution">
    <text evidence="2">The sequence shown here is derived from an EMBL/GenBank/DDBJ whole genome shotgun (WGS) entry which is preliminary data.</text>
</comment>
<dbReference type="Pfam" id="PF20064">
    <property type="entry name" value="DUF6463"/>
    <property type="match status" value="1"/>
</dbReference>
<keyword evidence="3" id="KW-1185">Reference proteome</keyword>
<name>A0A7X0PAN6_9BURK</name>
<dbReference type="EMBL" id="JACHLK010000002">
    <property type="protein sequence ID" value="MBB6558402.1"/>
    <property type="molecule type" value="Genomic_DNA"/>
</dbReference>
<dbReference type="InterPro" id="IPR045590">
    <property type="entry name" value="DUF6463"/>
</dbReference>
<keyword evidence="1" id="KW-0812">Transmembrane</keyword>
<dbReference type="Proteomes" id="UP000575083">
    <property type="component" value="Unassembled WGS sequence"/>
</dbReference>
<proteinExistence type="predicted"/>
<reference evidence="2 3" key="1">
    <citation type="submission" date="2020-08" db="EMBL/GenBank/DDBJ databases">
        <title>Functional genomics of gut bacteria from endangered species of beetles.</title>
        <authorList>
            <person name="Carlos-Shanley C."/>
        </authorList>
    </citation>
    <scope>NUCLEOTIDE SEQUENCE [LARGE SCALE GENOMIC DNA]</scope>
    <source>
        <strain evidence="2 3">S00198</strain>
    </source>
</reference>
<evidence type="ECO:0000313" key="3">
    <source>
        <dbReference type="Proteomes" id="UP000575083"/>
    </source>
</evidence>
<keyword evidence="1" id="KW-0472">Membrane</keyword>
<accession>A0A7X0PAN6</accession>
<feature type="transmembrane region" description="Helical" evidence="1">
    <location>
        <begin position="101"/>
        <end position="118"/>
    </location>
</feature>
<protein>
    <submittedName>
        <fullName evidence="2">Uncharacterized membrane protein HdeD (DUF308 family)</fullName>
    </submittedName>
</protein>
<dbReference type="RefSeq" id="WP_184855844.1">
    <property type="nucleotide sequence ID" value="NZ_JACHLK010000002.1"/>
</dbReference>
<sequence length="119" mass="12954">MARGIAWATLVLGLVHLVFGMVRFKLPLEEAVAAGFIDQFREHELRRTAFWFLMCGPLLMLMGHLAIRAVAMGDPALLRITGTYALVASVVGIAAFPMSPLWLLFGLSLLLIAAGCGWL</sequence>
<feature type="transmembrane region" description="Helical" evidence="1">
    <location>
        <begin position="49"/>
        <end position="67"/>
    </location>
</feature>
<evidence type="ECO:0000313" key="2">
    <source>
        <dbReference type="EMBL" id="MBB6558402.1"/>
    </source>
</evidence>
<dbReference type="AlphaFoldDB" id="A0A7X0PAN6"/>